<dbReference type="PANTHER" id="PTHR35910:SF1">
    <property type="entry name" value="2EXR DOMAIN-CONTAINING PROTEIN"/>
    <property type="match status" value="1"/>
</dbReference>
<proteinExistence type="predicted"/>
<dbReference type="OrthoDB" id="3501616at2759"/>
<organism evidence="3 4">
    <name type="scientific">Monilinia vaccinii-corymbosi</name>
    <dbReference type="NCBI Taxonomy" id="61207"/>
    <lineage>
        <taxon>Eukaryota</taxon>
        <taxon>Fungi</taxon>
        <taxon>Dikarya</taxon>
        <taxon>Ascomycota</taxon>
        <taxon>Pezizomycotina</taxon>
        <taxon>Leotiomycetes</taxon>
        <taxon>Helotiales</taxon>
        <taxon>Sclerotiniaceae</taxon>
        <taxon>Monilinia</taxon>
    </lineage>
</organism>
<feature type="region of interest" description="Disordered" evidence="1">
    <location>
        <begin position="325"/>
        <end position="361"/>
    </location>
</feature>
<name>A0A8A3PPR5_9HELO</name>
<protein>
    <recommendedName>
        <fullName evidence="2">2EXR domain-containing protein</fullName>
    </recommendedName>
</protein>
<evidence type="ECO:0000313" key="4">
    <source>
        <dbReference type="Proteomes" id="UP000672032"/>
    </source>
</evidence>
<dbReference type="PANTHER" id="PTHR35910">
    <property type="entry name" value="2EXR DOMAIN-CONTAINING PROTEIN"/>
    <property type="match status" value="1"/>
</dbReference>
<keyword evidence="4" id="KW-1185">Reference proteome</keyword>
<dbReference type="AlphaFoldDB" id="A0A8A3PPR5"/>
<dbReference type="InterPro" id="IPR045518">
    <property type="entry name" value="2EXR"/>
</dbReference>
<sequence>MVQFSHISGGSRRKKRFVFGRSISRFTSKICFDNLKNTFFRKALNPGEWTGRKFTCFPRFPLEIRQLIWRYSFEGRTVSLHVRSESFGFPNDTTLPIPFSLDKVYAKMPITLWINQESRTETLVHYKDLIQNPALFRDPVYFHPDIDTMALESYYWDFDDYKRKFRWRNMRVRLHQKLSVDLLELAARAPSVLDLVQSLYISGVIGEGDDWDSPGPSYELPFYPGIVQFHALREVIMAGQDLYYQGTFLGNFGGRFEDAFQEEKKRMPLRRIPRLRIFPVEKMMRDMDSNDYLQIFGEGRFEDDVKGGAWTHWFIEPESYTNAHVKEDSSHHEIKEEYGSKDNKEGDEAESKENEGEMHEEYDGITVVSRFNLTRWSLLEDEPDNTYSWGCCG</sequence>
<gene>
    <name evidence="3" type="ORF">DSL72_006768</name>
</gene>
<accession>A0A8A3PPR5</accession>
<feature type="domain" description="2EXR" evidence="2">
    <location>
        <begin position="54"/>
        <end position="149"/>
    </location>
</feature>
<dbReference type="EMBL" id="CP063411">
    <property type="protein sequence ID" value="QSZ36885.1"/>
    <property type="molecule type" value="Genomic_DNA"/>
</dbReference>
<evidence type="ECO:0000313" key="3">
    <source>
        <dbReference type="EMBL" id="QSZ36885.1"/>
    </source>
</evidence>
<dbReference type="Pfam" id="PF20150">
    <property type="entry name" value="2EXR"/>
    <property type="match status" value="1"/>
</dbReference>
<dbReference type="Proteomes" id="UP000672032">
    <property type="component" value="Chromosome 7"/>
</dbReference>
<reference evidence="3" key="1">
    <citation type="submission" date="2020-10" db="EMBL/GenBank/DDBJ databases">
        <title>Genome Sequence of Monilinia vaccinii-corymbosi Sheds Light on Mummy Berry Disease Infection of Blueberry and Mating Type.</title>
        <authorList>
            <person name="Yow A.G."/>
            <person name="Zhang Y."/>
            <person name="Bansal K."/>
            <person name="Eacker S.M."/>
            <person name="Sullivan S."/>
            <person name="Liachko I."/>
            <person name="Cubeta M.A."/>
            <person name="Rollins J.A."/>
            <person name="Ashrafi H."/>
        </authorList>
    </citation>
    <scope>NUCLEOTIDE SEQUENCE</scope>
    <source>
        <strain evidence="3">RL-1</strain>
    </source>
</reference>
<evidence type="ECO:0000259" key="2">
    <source>
        <dbReference type="Pfam" id="PF20150"/>
    </source>
</evidence>
<evidence type="ECO:0000256" key="1">
    <source>
        <dbReference type="SAM" id="MobiDB-lite"/>
    </source>
</evidence>